<protein>
    <submittedName>
        <fullName evidence="2">Uncharacterized protein</fullName>
    </submittedName>
</protein>
<evidence type="ECO:0000256" key="1">
    <source>
        <dbReference type="SAM" id="MobiDB-lite"/>
    </source>
</evidence>
<sequence length="185" mass="20625">MAENTIAETVRRNRDSGRVTKNTSPLEKTACCASHPPRANHSRRDEREWSLLSPYRQLRCASPSPPRPSKGPGKRQEPGKRTPDSTRRILRRFLVRAVPSSRPLDPLLHPPLPSQSHRSRVVPPPCLPLPLLARRRAFWELHVQPPIPVHASFASIAALLPPALLRKSVPTALVVAARLPVQPRA</sequence>
<reference evidence="2" key="1">
    <citation type="journal article" date="2020" name="Stud. Mycol.">
        <title>101 Dothideomycetes genomes: a test case for predicting lifestyles and emergence of pathogens.</title>
        <authorList>
            <person name="Haridas S."/>
            <person name="Albert R."/>
            <person name="Binder M."/>
            <person name="Bloem J."/>
            <person name="Labutti K."/>
            <person name="Salamov A."/>
            <person name="Andreopoulos B."/>
            <person name="Baker S."/>
            <person name="Barry K."/>
            <person name="Bills G."/>
            <person name="Bluhm B."/>
            <person name="Cannon C."/>
            <person name="Castanera R."/>
            <person name="Culley D."/>
            <person name="Daum C."/>
            <person name="Ezra D."/>
            <person name="Gonzalez J."/>
            <person name="Henrissat B."/>
            <person name="Kuo A."/>
            <person name="Liang C."/>
            <person name="Lipzen A."/>
            <person name="Lutzoni F."/>
            <person name="Magnuson J."/>
            <person name="Mondo S."/>
            <person name="Nolan M."/>
            <person name="Ohm R."/>
            <person name="Pangilinan J."/>
            <person name="Park H.-J."/>
            <person name="Ramirez L."/>
            <person name="Alfaro M."/>
            <person name="Sun H."/>
            <person name="Tritt A."/>
            <person name="Yoshinaga Y."/>
            <person name="Zwiers L.-H."/>
            <person name="Turgeon B."/>
            <person name="Goodwin S."/>
            <person name="Spatafora J."/>
            <person name="Crous P."/>
            <person name="Grigoriev I."/>
        </authorList>
    </citation>
    <scope>NUCLEOTIDE SEQUENCE</scope>
    <source>
        <strain evidence="2">CBS 269.34</strain>
    </source>
</reference>
<feature type="compositionally biased region" description="Basic and acidic residues" evidence="1">
    <location>
        <begin position="74"/>
        <end position="87"/>
    </location>
</feature>
<gene>
    <name evidence="2" type="ORF">BU16DRAFT_74433</name>
</gene>
<dbReference type="AlphaFoldDB" id="A0A6A6QLJ9"/>
<evidence type="ECO:0000313" key="3">
    <source>
        <dbReference type="Proteomes" id="UP000799750"/>
    </source>
</evidence>
<name>A0A6A6QLJ9_9PEZI</name>
<dbReference type="EMBL" id="MU004192">
    <property type="protein sequence ID" value="KAF2493235.1"/>
    <property type="molecule type" value="Genomic_DNA"/>
</dbReference>
<accession>A0A6A6QLJ9</accession>
<evidence type="ECO:0000313" key="2">
    <source>
        <dbReference type="EMBL" id="KAF2493235.1"/>
    </source>
</evidence>
<organism evidence="2 3">
    <name type="scientific">Lophium mytilinum</name>
    <dbReference type="NCBI Taxonomy" id="390894"/>
    <lineage>
        <taxon>Eukaryota</taxon>
        <taxon>Fungi</taxon>
        <taxon>Dikarya</taxon>
        <taxon>Ascomycota</taxon>
        <taxon>Pezizomycotina</taxon>
        <taxon>Dothideomycetes</taxon>
        <taxon>Pleosporomycetidae</taxon>
        <taxon>Mytilinidiales</taxon>
        <taxon>Mytilinidiaceae</taxon>
        <taxon>Lophium</taxon>
    </lineage>
</organism>
<dbReference type="Proteomes" id="UP000799750">
    <property type="component" value="Unassembled WGS sequence"/>
</dbReference>
<proteinExistence type="predicted"/>
<feature type="region of interest" description="Disordered" evidence="1">
    <location>
        <begin position="1"/>
        <end position="88"/>
    </location>
</feature>
<feature type="compositionally biased region" description="Basic and acidic residues" evidence="1">
    <location>
        <begin position="9"/>
        <end position="18"/>
    </location>
</feature>
<keyword evidence="3" id="KW-1185">Reference proteome</keyword>